<reference evidence="1 2" key="1">
    <citation type="submission" date="2016-03" db="EMBL/GenBank/DDBJ databases">
        <title>Whole genome sequencing of Grifola frondosa 9006-11.</title>
        <authorList>
            <person name="Min B."/>
            <person name="Park H."/>
            <person name="Kim J.-G."/>
            <person name="Cho H."/>
            <person name="Oh Y.-L."/>
            <person name="Kong W.-S."/>
            <person name="Choi I.-G."/>
        </authorList>
    </citation>
    <scope>NUCLEOTIDE SEQUENCE [LARGE SCALE GENOMIC DNA]</scope>
    <source>
        <strain evidence="1 2">9006-11</strain>
    </source>
</reference>
<keyword evidence="2" id="KW-1185">Reference proteome</keyword>
<name>A0A1C7LVV2_GRIFR</name>
<evidence type="ECO:0000313" key="1">
    <source>
        <dbReference type="EMBL" id="OBZ68885.1"/>
    </source>
</evidence>
<gene>
    <name evidence="1" type="ORF">A0H81_11167</name>
</gene>
<protein>
    <submittedName>
        <fullName evidence="1">Uncharacterized protein</fullName>
    </submittedName>
</protein>
<sequence>MSAQLKLLCSLDKSSEYAICGSCDTMFKTELGKQFYCTPGCAFQGTKLTLTSGNSPYRVKMKEAVEERNGVQPRPVGQENYFRTLKLQEPHIPARTEGIPRAIVRGPRYIPAAIAAPSAWADPAAAATARLPQVHGAPRERPRPAEPPYLIMLPSGHTRQRLLCNCTGLALAPSIDLFPSLQTVS</sequence>
<evidence type="ECO:0000313" key="2">
    <source>
        <dbReference type="Proteomes" id="UP000092993"/>
    </source>
</evidence>
<dbReference type="AlphaFoldDB" id="A0A1C7LVV2"/>
<dbReference type="Proteomes" id="UP000092993">
    <property type="component" value="Unassembled WGS sequence"/>
</dbReference>
<accession>A0A1C7LVV2</accession>
<dbReference type="EMBL" id="LUGG01000019">
    <property type="protein sequence ID" value="OBZ68885.1"/>
    <property type="molecule type" value="Genomic_DNA"/>
</dbReference>
<organism evidence="1 2">
    <name type="scientific">Grifola frondosa</name>
    <name type="common">Maitake</name>
    <name type="synonym">Polyporus frondosus</name>
    <dbReference type="NCBI Taxonomy" id="5627"/>
    <lineage>
        <taxon>Eukaryota</taxon>
        <taxon>Fungi</taxon>
        <taxon>Dikarya</taxon>
        <taxon>Basidiomycota</taxon>
        <taxon>Agaricomycotina</taxon>
        <taxon>Agaricomycetes</taxon>
        <taxon>Polyporales</taxon>
        <taxon>Grifolaceae</taxon>
        <taxon>Grifola</taxon>
    </lineage>
</organism>
<proteinExistence type="predicted"/>
<comment type="caution">
    <text evidence="1">The sequence shown here is derived from an EMBL/GenBank/DDBJ whole genome shotgun (WGS) entry which is preliminary data.</text>
</comment>